<sequence length="227" mass="24316">MSEAMATAAARTLAIASGSARLHAELVLPTRPSALVILAHAGPNPEARDDALAVVLRHAGIGTLSFDLLSRSEERFADNHHNVSLLASRLLDGLTLLKQQMLLEELPPLPIGLSAAADCSPVVVRAAAIRDRDIFAIVCRGGLIDLAGMLYLHTLISPLLVLVGEGEQRVEASNRRALRELAGRKELQRLPASADAPDSAAAFEWVARETARWFVYHLPAGETTTSQ</sequence>
<dbReference type="InterPro" id="IPR029058">
    <property type="entry name" value="AB_hydrolase_fold"/>
</dbReference>
<gene>
    <name evidence="1" type="ORF">DVS81_02505</name>
</gene>
<evidence type="ECO:0000313" key="2">
    <source>
        <dbReference type="Proteomes" id="UP000253831"/>
    </source>
</evidence>
<dbReference type="SUPFAM" id="SSF53474">
    <property type="entry name" value="alpha/beta-Hydrolases"/>
    <property type="match status" value="1"/>
</dbReference>
<proteinExistence type="predicted"/>
<protein>
    <recommendedName>
        <fullName evidence="3">Alpha/beta hydrolase</fullName>
    </recommendedName>
</protein>
<dbReference type="EMBL" id="QPGA01000002">
    <property type="protein sequence ID" value="RDE52122.1"/>
    <property type="molecule type" value="Genomic_DNA"/>
</dbReference>
<comment type="caution">
    <text evidence="1">The sequence shown here is derived from an EMBL/GenBank/DDBJ whole genome shotgun (WGS) entry which is preliminary data.</text>
</comment>
<dbReference type="Gene3D" id="3.40.50.1820">
    <property type="entry name" value="alpha/beta hydrolase"/>
    <property type="match status" value="1"/>
</dbReference>
<evidence type="ECO:0008006" key="3">
    <source>
        <dbReference type="Google" id="ProtNLM"/>
    </source>
</evidence>
<dbReference type="AlphaFoldDB" id="A0A369XTP1"/>
<name>A0A369XTP1_9PROT</name>
<evidence type="ECO:0000313" key="1">
    <source>
        <dbReference type="EMBL" id="RDE52122.1"/>
    </source>
</evidence>
<accession>A0A369XTP1</accession>
<reference evidence="1 2" key="1">
    <citation type="submission" date="2018-05" db="EMBL/GenBank/DDBJ databases">
        <title>Integrated omic analyses show evidence that a Ca. Accumulibacter phosphatis strain performs denitrification under micro-aerobic conditions.</title>
        <authorList>
            <person name="Camejo P.Y."/>
            <person name="Katherine M.D."/>
            <person name="Daniel N.R."/>
        </authorList>
    </citation>
    <scope>NUCLEOTIDE SEQUENCE [LARGE SCALE GENOMIC DNA]</scope>
    <source>
        <strain evidence="1">UW-LDO-IC</strain>
    </source>
</reference>
<dbReference type="Proteomes" id="UP000253831">
    <property type="component" value="Unassembled WGS sequence"/>
</dbReference>
<organism evidence="1 2">
    <name type="scientific">Candidatus Accumulibacter meliphilus</name>
    <dbReference type="NCBI Taxonomy" id="2211374"/>
    <lineage>
        <taxon>Bacteria</taxon>
        <taxon>Pseudomonadati</taxon>
        <taxon>Pseudomonadota</taxon>
        <taxon>Betaproteobacteria</taxon>
        <taxon>Candidatus Accumulibacter</taxon>
    </lineage>
</organism>